<dbReference type="Pfam" id="PF07587">
    <property type="entry name" value="PSD1"/>
    <property type="match status" value="1"/>
</dbReference>
<dbReference type="Pfam" id="PF07635">
    <property type="entry name" value="PSCyt1"/>
    <property type="match status" value="1"/>
</dbReference>
<dbReference type="Pfam" id="PF07583">
    <property type="entry name" value="PSCyt2"/>
    <property type="match status" value="1"/>
</dbReference>
<evidence type="ECO:0000259" key="1">
    <source>
        <dbReference type="Pfam" id="PF07583"/>
    </source>
</evidence>
<evidence type="ECO:0000259" key="2">
    <source>
        <dbReference type="Pfam" id="PF07587"/>
    </source>
</evidence>
<gene>
    <name evidence="4" type="ORF">FTUN_5572</name>
</gene>
<dbReference type="PANTHER" id="PTHR35889">
    <property type="entry name" value="CYCLOINULO-OLIGOSACCHARIDE FRUCTANOTRANSFERASE-RELATED"/>
    <property type="match status" value="1"/>
</dbReference>
<dbReference type="KEGG" id="ftj:FTUN_5572"/>
<sequence>MKVIRKRWYLVAVVLVLVLGAAVYAAVRVPKKAKRKKGTQPAVAVDYAKQVKPILDAHCCRCHGPTKSQAGLRLDTVAGIRKGGDSGGVIVPGDGGNSLLVAVLNGTEDRPPMPPEGDPLSAEQIGLIKAWIDGGAVAPAEPDSERAPARRADDHWAFRPPVAAPVPPGASAAGNPIDAFLAVGRAQHGLTPSPAAPRAVLLRRLYVDLIGLPPTREESAAFLADASAGAYEKVVDRLLADPRYGERWARHWMDVWRYSDADGRKAKADIWWGSAHIWRWRDWIVRALNEDKGYDRMVLEMLAGDEVAPGDPGTLAATGFLARNWFKLDRNIWLANTVEHTAKAFLGLSVGCARCHDHKFDPVSQKEYYQFRAFFEPHDIRTDPVAGETGPAAQIARAHDARPDEPTWVFVRGDAKAPDKSARMAPGVPAALGGAAVIGPPAPGSGGTGRRLALARWIGDRRNPLTARVAVNHVWLRHFGRPLVENVSDFGARTPAPAQQALLDWLAVDFMEHGWSTKHLHRRIVTSDAYRMQSSVKGAPAENLAADPDNRLYWRANARRMEAEVVRDSLLWLAGALEPTAGGPPVDPARGTETGRRSLYYRYSREDKMEFLTVFDAPGVEECYRREQSVVPQQALALENSAFAWDQARRIARRVEASAPVALFVRAAFEHVLGRAPEPAEAAACELFLVRQAALLADPARLTPLPPTPLPAPPDPEVVKRVPGLPLVLGAAKPLPAVAPAGDPPARAREYLIHALLNHNDFVTVR</sequence>
<dbReference type="InterPro" id="IPR011429">
    <property type="entry name" value="Cyt_c_Planctomycete-type"/>
</dbReference>
<dbReference type="InterPro" id="IPR036909">
    <property type="entry name" value="Cyt_c-like_dom_sf"/>
</dbReference>
<protein>
    <recommendedName>
        <fullName evidence="6">Cytochrome c domain-containing protein</fullName>
    </recommendedName>
</protein>
<keyword evidence="5" id="KW-1185">Reference proteome</keyword>
<evidence type="ECO:0008006" key="6">
    <source>
        <dbReference type="Google" id="ProtNLM"/>
    </source>
</evidence>
<reference evidence="5" key="1">
    <citation type="submission" date="2020-05" db="EMBL/GenBank/DDBJ databases">
        <title>Frigoriglobus tundricola gen. nov., sp. nov., a psychrotolerant cellulolytic planctomycete of the family Gemmataceae with two divergent copies of 16S rRNA gene.</title>
        <authorList>
            <person name="Kulichevskaya I.S."/>
            <person name="Ivanova A.A."/>
            <person name="Naumoff D.G."/>
            <person name="Beletsky A.V."/>
            <person name="Rijpstra W.I.C."/>
            <person name="Sinninghe Damste J.S."/>
            <person name="Mardanov A.V."/>
            <person name="Ravin N.V."/>
            <person name="Dedysh S.N."/>
        </authorList>
    </citation>
    <scope>NUCLEOTIDE SEQUENCE [LARGE SCALE GENOMIC DNA]</scope>
    <source>
        <strain evidence="5">PL17</strain>
    </source>
</reference>
<dbReference type="Proteomes" id="UP000503447">
    <property type="component" value="Chromosome"/>
</dbReference>
<dbReference type="EMBL" id="CP053452">
    <property type="protein sequence ID" value="QJW97992.1"/>
    <property type="molecule type" value="Genomic_DNA"/>
</dbReference>
<organism evidence="4 5">
    <name type="scientific">Frigoriglobus tundricola</name>
    <dbReference type="NCBI Taxonomy" id="2774151"/>
    <lineage>
        <taxon>Bacteria</taxon>
        <taxon>Pseudomonadati</taxon>
        <taxon>Planctomycetota</taxon>
        <taxon>Planctomycetia</taxon>
        <taxon>Gemmatales</taxon>
        <taxon>Gemmataceae</taxon>
        <taxon>Frigoriglobus</taxon>
    </lineage>
</organism>
<evidence type="ECO:0000313" key="5">
    <source>
        <dbReference type="Proteomes" id="UP000503447"/>
    </source>
</evidence>
<accession>A0A6M5YYJ8</accession>
<dbReference type="SUPFAM" id="SSF46626">
    <property type="entry name" value="Cytochrome c"/>
    <property type="match status" value="1"/>
</dbReference>
<dbReference type="AlphaFoldDB" id="A0A6M5YYJ8"/>
<name>A0A6M5YYJ8_9BACT</name>
<dbReference type="PANTHER" id="PTHR35889:SF3">
    <property type="entry name" value="F-BOX DOMAIN-CONTAINING PROTEIN"/>
    <property type="match status" value="1"/>
</dbReference>
<evidence type="ECO:0000313" key="4">
    <source>
        <dbReference type="EMBL" id="QJW97992.1"/>
    </source>
</evidence>
<feature type="domain" description="Cytochrome C Planctomycete-type" evidence="3">
    <location>
        <begin position="59"/>
        <end position="117"/>
    </location>
</feature>
<dbReference type="InterPro" id="IPR011444">
    <property type="entry name" value="DUF1549"/>
</dbReference>
<dbReference type="GO" id="GO:0009055">
    <property type="term" value="F:electron transfer activity"/>
    <property type="evidence" value="ECO:0007669"/>
    <property type="project" value="InterPro"/>
</dbReference>
<dbReference type="InterPro" id="IPR022655">
    <property type="entry name" value="DUF1553"/>
</dbReference>
<proteinExistence type="predicted"/>
<dbReference type="RefSeq" id="WP_171473265.1">
    <property type="nucleotide sequence ID" value="NZ_CP053452.2"/>
</dbReference>
<feature type="domain" description="DUF1553" evidence="2">
    <location>
        <begin position="450"/>
        <end position="688"/>
    </location>
</feature>
<evidence type="ECO:0000259" key="3">
    <source>
        <dbReference type="Pfam" id="PF07635"/>
    </source>
</evidence>
<feature type="domain" description="DUF1549" evidence="1">
    <location>
        <begin position="176"/>
        <end position="377"/>
    </location>
</feature>
<dbReference type="GO" id="GO:0020037">
    <property type="term" value="F:heme binding"/>
    <property type="evidence" value="ECO:0007669"/>
    <property type="project" value="InterPro"/>
</dbReference>